<dbReference type="InterPro" id="IPR050536">
    <property type="entry name" value="DtxR_MntR_Metal-Reg"/>
</dbReference>
<organism evidence="6 7">
    <name type="scientific">candidate division MSBL1 archaeon SCGC-AAA382C18</name>
    <dbReference type="NCBI Taxonomy" id="1698281"/>
    <lineage>
        <taxon>Archaea</taxon>
        <taxon>Methanobacteriati</taxon>
        <taxon>Methanobacteriota</taxon>
        <taxon>candidate division MSBL1</taxon>
    </lineage>
</organism>
<evidence type="ECO:0000256" key="4">
    <source>
        <dbReference type="ARBA" id="ARBA00023163"/>
    </source>
</evidence>
<dbReference type="InterPro" id="IPR022689">
    <property type="entry name" value="Iron_dep_repressor"/>
</dbReference>
<dbReference type="SUPFAM" id="SSF47979">
    <property type="entry name" value="Iron-dependent repressor protein, dimerization domain"/>
    <property type="match status" value="1"/>
</dbReference>
<accession>A0A133VJ91</accession>
<dbReference type="Pfam" id="PF02742">
    <property type="entry name" value="Fe_dep_repr_C"/>
    <property type="match status" value="1"/>
</dbReference>
<dbReference type="SMART" id="SM00529">
    <property type="entry name" value="HTH_DTXR"/>
    <property type="match status" value="1"/>
</dbReference>
<dbReference type="InterPro" id="IPR036390">
    <property type="entry name" value="WH_DNA-bd_sf"/>
</dbReference>
<dbReference type="PANTHER" id="PTHR33238">
    <property type="entry name" value="IRON (METAL) DEPENDENT REPRESSOR, DTXR FAMILY"/>
    <property type="match status" value="1"/>
</dbReference>
<dbReference type="PANTHER" id="PTHR33238:SF7">
    <property type="entry name" value="IRON-DEPENDENT TRANSCRIPTIONAL REGULATOR"/>
    <property type="match status" value="1"/>
</dbReference>
<dbReference type="GO" id="GO:0003700">
    <property type="term" value="F:DNA-binding transcription factor activity"/>
    <property type="evidence" value="ECO:0007669"/>
    <property type="project" value="InterPro"/>
</dbReference>
<feature type="domain" description="HTH dtxR-type" evidence="5">
    <location>
        <begin position="1"/>
        <end position="65"/>
    </location>
</feature>
<dbReference type="AlphaFoldDB" id="A0A133VJ91"/>
<evidence type="ECO:0000256" key="3">
    <source>
        <dbReference type="ARBA" id="ARBA00023125"/>
    </source>
</evidence>
<keyword evidence="7" id="KW-1185">Reference proteome</keyword>
<evidence type="ECO:0000313" key="6">
    <source>
        <dbReference type="EMBL" id="KXB06487.1"/>
    </source>
</evidence>
<evidence type="ECO:0000259" key="5">
    <source>
        <dbReference type="PROSITE" id="PS50944"/>
    </source>
</evidence>
<dbReference type="PROSITE" id="PS50944">
    <property type="entry name" value="HTH_DTXR"/>
    <property type="match status" value="1"/>
</dbReference>
<comment type="caution">
    <text evidence="6">The sequence shown here is derived from an EMBL/GenBank/DDBJ whole genome shotgun (WGS) entry which is preliminary data.</text>
</comment>
<reference evidence="6 7" key="1">
    <citation type="journal article" date="2016" name="Sci. Rep.">
        <title>Metabolic traits of an uncultured archaeal lineage -MSBL1- from brine pools of the Red Sea.</title>
        <authorList>
            <person name="Mwirichia R."/>
            <person name="Alam I."/>
            <person name="Rashid M."/>
            <person name="Vinu M."/>
            <person name="Ba-Alawi W."/>
            <person name="Anthony Kamau A."/>
            <person name="Kamanda Ngugi D."/>
            <person name="Goker M."/>
            <person name="Klenk H.P."/>
            <person name="Bajic V."/>
            <person name="Stingl U."/>
        </authorList>
    </citation>
    <scope>NUCLEOTIDE SEQUENCE [LARGE SCALE GENOMIC DNA]</scope>
    <source>
        <strain evidence="6">SCGC-AAA382C18</strain>
    </source>
</reference>
<keyword evidence="3" id="KW-0238">DNA-binding</keyword>
<dbReference type="GO" id="GO:0003677">
    <property type="term" value="F:DNA binding"/>
    <property type="evidence" value="ECO:0007669"/>
    <property type="project" value="UniProtKB-KW"/>
</dbReference>
<protein>
    <recommendedName>
        <fullName evidence="5">HTH dtxR-type domain-containing protein</fullName>
    </recommendedName>
</protein>
<dbReference type="GO" id="GO:0046914">
    <property type="term" value="F:transition metal ion binding"/>
    <property type="evidence" value="ECO:0007669"/>
    <property type="project" value="InterPro"/>
</dbReference>
<dbReference type="InterPro" id="IPR036421">
    <property type="entry name" value="Fe_dep_repressor_sf"/>
</dbReference>
<comment type="similarity">
    <text evidence="1">Belongs to the DtxR/MntR family.</text>
</comment>
<dbReference type="SUPFAM" id="SSF46785">
    <property type="entry name" value="Winged helix' DNA-binding domain"/>
    <property type="match status" value="1"/>
</dbReference>
<evidence type="ECO:0000256" key="2">
    <source>
        <dbReference type="ARBA" id="ARBA00023015"/>
    </source>
</evidence>
<keyword evidence="2" id="KW-0805">Transcription regulation</keyword>
<keyword evidence="4" id="KW-0804">Transcription</keyword>
<sequence>MELTEKESRYLKFIYRKQEEEDTKVKTTDIAEYLKVKPATVTEKLQELAKKNLLKYKSYQGVDITKRGLEEAENLLRKHRILETLFVEYLGLDKERACKEALNLDYHVTDQLVNSICKSFEHPDKCPCGRKIFENRNWSNR</sequence>
<dbReference type="EMBL" id="LHYF01000037">
    <property type="protein sequence ID" value="KXB06487.1"/>
    <property type="molecule type" value="Genomic_DNA"/>
</dbReference>
<dbReference type="GO" id="GO:0046983">
    <property type="term" value="F:protein dimerization activity"/>
    <property type="evidence" value="ECO:0007669"/>
    <property type="project" value="InterPro"/>
</dbReference>
<gene>
    <name evidence="6" type="ORF">AKJ52_02165</name>
</gene>
<dbReference type="InterPro" id="IPR022687">
    <property type="entry name" value="HTH_DTXR"/>
</dbReference>
<dbReference type="InterPro" id="IPR001367">
    <property type="entry name" value="Fe_dep_repressor"/>
</dbReference>
<dbReference type="InterPro" id="IPR036388">
    <property type="entry name" value="WH-like_DNA-bd_sf"/>
</dbReference>
<evidence type="ECO:0000256" key="1">
    <source>
        <dbReference type="ARBA" id="ARBA00007871"/>
    </source>
</evidence>
<evidence type="ECO:0000313" key="7">
    <source>
        <dbReference type="Proteomes" id="UP000070404"/>
    </source>
</evidence>
<dbReference type="Pfam" id="PF01325">
    <property type="entry name" value="Fe_dep_repress"/>
    <property type="match status" value="1"/>
</dbReference>
<dbReference type="Gene3D" id="1.10.10.10">
    <property type="entry name" value="Winged helix-like DNA-binding domain superfamily/Winged helix DNA-binding domain"/>
    <property type="match status" value="1"/>
</dbReference>
<dbReference type="Proteomes" id="UP000070404">
    <property type="component" value="Unassembled WGS sequence"/>
</dbReference>
<name>A0A133VJ91_9EURY</name>
<proteinExistence type="inferred from homology"/>